<protein>
    <recommendedName>
        <fullName evidence="3">Nucleotidyltransferase family protein</fullName>
    </recommendedName>
</protein>
<gene>
    <name evidence="1" type="ORF">DBT_0973</name>
</gene>
<dbReference type="AlphaFoldDB" id="A0A1B9F6T1"/>
<evidence type="ECO:0000313" key="1">
    <source>
        <dbReference type="EMBL" id="OCC15622.1"/>
    </source>
</evidence>
<dbReference type="Pfam" id="PF14907">
    <property type="entry name" value="NTP_transf_5"/>
    <property type="match status" value="1"/>
</dbReference>
<keyword evidence="2" id="KW-1185">Reference proteome</keyword>
<dbReference type="STRING" id="1156395.DBT_0973"/>
<dbReference type="EMBL" id="MAGO01000004">
    <property type="protein sequence ID" value="OCC15622.1"/>
    <property type="molecule type" value="Genomic_DNA"/>
</dbReference>
<dbReference type="OrthoDB" id="5429982at2"/>
<accession>A0A1B9F6T1</accession>
<reference evidence="1 2" key="1">
    <citation type="submission" date="2016-06" db="EMBL/GenBank/DDBJ databases">
        <title>Respiratory ammonification of nitrate coupled to the oxidation of elemental sulfur in deep-sea autotrophic thermophilic bacteria.</title>
        <authorList>
            <person name="Slobodkina G.B."/>
            <person name="Mardanov A.V."/>
            <person name="Ravin N.V."/>
            <person name="Frolova A.A."/>
            <person name="Viryasiv M.B."/>
            <person name="Chernyh N.A."/>
            <person name="Bonch-Osmolovskaya E.A."/>
            <person name="Slobodkin A.I."/>
        </authorList>
    </citation>
    <scope>NUCLEOTIDE SEQUENCE [LARGE SCALE GENOMIC DNA]</scope>
    <source>
        <strain evidence="1 2">S69</strain>
    </source>
</reference>
<comment type="caution">
    <text evidence="1">The sequence shown here is derived from an EMBL/GenBank/DDBJ whole genome shotgun (WGS) entry which is preliminary data.</text>
</comment>
<organism evidence="1 2">
    <name type="scientific">Dissulfuribacter thermophilus</name>
    <dbReference type="NCBI Taxonomy" id="1156395"/>
    <lineage>
        <taxon>Bacteria</taxon>
        <taxon>Pseudomonadati</taxon>
        <taxon>Thermodesulfobacteriota</taxon>
        <taxon>Dissulfuribacteria</taxon>
        <taxon>Dissulfuribacterales</taxon>
        <taxon>Dissulfuribacteraceae</taxon>
        <taxon>Dissulfuribacter</taxon>
    </lineage>
</organism>
<sequence length="403" mass="47058">MNDVIAKPNKVLLAFLGEKDRQEYLEIISNLSKNAWYQIIKESNRHLVSSLLYLRFKQRDLIKEIPPQVQEVLHKIYLHNSAINLKKYHTLAQILKILNQADIPVIVLKGGYLIENVYQNIGARELCDFDLLFQKKDLAMAEKVLLRAGYYSKDCPVLLDLHWYVEQYLNINMARIWQRAEPATIAGQKVMSLSPEDLIVHLCVHNGFHHLFQKVGLRALCDLQATIGHFEQAINWDQLIAVADEWGVRDCVALCLQLTNDLLGTPVPNKIPKKLKSSNFDPLLLNWARTQIFDKSSDKYGQKISIYFWKLWSEASWREKLASFKRLIFPSSEYLSQKYPTVSGSSTNKLFYLLRLWDHLGHYCSVLWQILMRNPEMLREIEKQNKNITIMKKLAKDAIWIYR</sequence>
<dbReference type="InterPro" id="IPR039498">
    <property type="entry name" value="NTP_transf_5"/>
</dbReference>
<evidence type="ECO:0008006" key="3">
    <source>
        <dbReference type="Google" id="ProtNLM"/>
    </source>
</evidence>
<name>A0A1B9F6T1_9BACT</name>
<proteinExistence type="predicted"/>
<evidence type="ECO:0000313" key="2">
    <source>
        <dbReference type="Proteomes" id="UP000093080"/>
    </source>
</evidence>
<dbReference type="RefSeq" id="WP_067616946.1">
    <property type="nucleotide sequence ID" value="NZ_MAGO01000004.1"/>
</dbReference>
<dbReference type="Proteomes" id="UP000093080">
    <property type="component" value="Unassembled WGS sequence"/>
</dbReference>